<dbReference type="GO" id="GO:0003723">
    <property type="term" value="F:RNA binding"/>
    <property type="evidence" value="ECO:0007669"/>
    <property type="project" value="UniProtKB-UniRule"/>
</dbReference>
<dbReference type="Proteomes" id="UP000036987">
    <property type="component" value="Unassembled WGS sequence"/>
</dbReference>
<dbReference type="PANTHER" id="PTHR24031">
    <property type="entry name" value="RNA HELICASE"/>
    <property type="match status" value="1"/>
</dbReference>
<evidence type="ECO:0000256" key="1">
    <source>
        <dbReference type="ARBA" id="ARBA00022741"/>
    </source>
</evidence>
<dbReference type="SMART" id="SM00490">
    <property type="entry name" value="HELICc"/>
    <property type="match status" value="1"/>
</dbReference>
<feature type="domain" description="Helicase C-terminal" evidence="10">
    <location>
        <begin position="328"/>
        <end position="501"/>
    </location>
</feature>
<evidence type="ECO:0000259" key="11">
    <source>
        <dbReference type="PROSITE" id="PS51195"/>
    </source>
</evidence>
<dbReference type="InterPro" id="IPR011545">
    <property type="entry name" value="DEAD/DEAH_box_helicase_dom"/>
</dbReference>
<name>A0A0K9P7W9_ZOSMR</name>
<dbReference type="Pfam" id="PF00271">
    <property type="entry name" value="Helicase_C"/>
    <property type="match status" value="1"/>
</dbReference>
<dbReference type="Gene3D" id="3.40.50.300">
    <property type="entry name" value="P-loop containing nucleotide triphosphate hydrolases"/>
    <property type="match status" value="2"/>
</dbReference>
<feature type="domain" description="Helicase ATP-binding" evidence="9">
    <location>
        <begin position="72"/>
        <end position="264"/>
    </location>
</feature>
<keyword evidence="1 7" id="KW-0547">Nucleotide-binding</keyword>
<comment type="function">
    <text evidence="7">RNA helicase.</text>
</comment>
<dbReference type="SMART" id="SM00487">
    <property type="entry name" value="DEXDc"/>
    <property type="match status" value="1"/>
</dbReference>
<feature type="short sequence motif" description="Q motif" evidence="6">
    <location>
        <begin position="40"/>
        <end position="69"/>
    </location>
</feature>
<dbReference type="STRING" id="29655.A0A0K9P7W9"/>
<dbReference type="PROSITE" id="PS51192">
    <property type="entry name" value="HELICASE_ATP_BIND_1"/>
    <property type="match status" value="1"/>
</dbReference>
<keyword evidence="13" id="KW-1185">Reference proteome</keyword>
<dbReference type="OrthoDB" id="422663at2759"/>
<protein>
    <recommendedName>
        <fullName evidence="7">ATP-dependent RNA helicase</fullName>
        <ecNumber evidence="7">3.6.4.13</ecNumber>
    </recommendedName>
</protein>
<dbReference type="Pfam" id="PF13959">
    <property type="entry name" value="CTE_SPB4"/>
    <property type="match status" value="1"/>
</dbReference>
<feature type="region of interest" description="Disordered" evidence="8">
    <location>
        <begin position="590"/>
        <end position="609"/>
    </location>
</feature>
<dbReference type="GO" id="GO:0016787">
    <property type="term" value="F:hydrolase activity"/>
    <property type="evidence" value="ECO:0007669"/>
    <property type="project" value="UniProtKB-KW"/>
</dbReference>
<evidence type="ECO:0000313" key="12">
    <source>
        <dbReference type="EMBL" id="KMZ64347.1"/>
    </source>
</evidence>
<evidence type="ECO:0000256" key="3">
    <source>
        <dbReference type="ARBA" id="ARBA00022806"/>
    </source>
</evidence>
<dbReference type="AlphaFoldDB" id="A0A0K9P7W9"/>
<dbReference type="SMART" id="SM01178">
    <property type="entry name" value="DUF4217"/>
    <property type="match status" value="1"/>
</dbReference>
<comment type="similarity">
    <text evidence="7">Belongs to the DEAD box helicase family.</text>
</comment>
<evidence type="ECO:0000256" key="2">
    <source>
        <dbReference type="ARBA" id="ARBA00022801"/>
    </source>
</evidence>
<dbReference type="GO" id="GO:0003724">
    <property type="term" value="F:RNA helicase activity"/>
    <property type="evidence" value="ECO:0007669"/>
    <property type="project" value="UniProtKB-EC"/>
</dbReference>
<feature type="domain" description="DEAD-box RNA helicase Q" evidence="11">
    <location>
        <begin position="40"/>
        <end position="69"/>
    </location>
</feature>
<evidence type="ECO:0000259" key="9">
    <source>
        <dbReference type="PROSITE" id="PS51192"/>
    </source>
</evidence>
<dbReference type="EMBL" id="LFYR01001162">
    <property type="protein sequence ID" value="KMZ64347.1"/>
    <property type="molecule type" value="Genomic_DNA"/>
</dbReference>
<sequence>MGVRPKKILLSAAKCKLVEESKEDNSKLKTNGGSSLFASCSFEDLGLHPTLCQHLQDKMGFQGPTTIQAQAIPVALSGRHLLVNAATGTGKTVVYLAPIVHLLQMRSPKIERSDGTIALVLVPTRELCMQVYEILQKLVHRFHWIVPGYIMGGENRSKEKARLRKGISVLVATPGRLLDHLQKTTSFKYNNLQWIVFDEADSILEHGFGKAIEEILDFLDSRKSGKDMNGQINKFPRQNMLLSATLNEKVNHLANISLENPVMVGLDSKIPCVLPASSSRQIDTEKVDKKDEPIKLNLLPNRSTEDYNLPEQLIQRCAKVSCDLRLVMLVSIIKALFERDASQKIVVFFSTCDSVDFHYSLLSQFCWSPDSRVEEKEKKTFVGCKSFRLHGNMEHIDRRTTFQEFNSEKSALLLCTDVAARGLDIPRVRCIIQYDSPGEATEYVHRVGRTARLGEKGEAILFLQPIEIDYLHNLQKHNVSLEDYPLQKIIDNFPLHGQRQRYRTFLSLETHPWVLTLQKALEIFISKETETQKLAKEAFCSWVRAYTAHRGDLKRIFMVKKLHLGHVARSFGLKDQPSLVGRSFKVQEKKRKKYKKLGPSKRQRVAEKT</sequence>
<dbReference type="Pfam" id="PF00270">
    <property type="entry name" value="DEAD"/>
    <property type="match status" value="1"/>
</dbReference>
<organism evidence="12 13">
    <name type="scientific">Zostera marina</name>
    <name type="common">Eelgrass</name>
    <dbReference type="NCBI Taxonomy" id="29655"/>
    <lineage>
        <taxon>Eukaryota</taxon>
        <taxon>Viridiplantae</taxon>
        <taxon>Streptophyta</taxon>
        <taxon>Embryophyta</taxon>
        <taxon>Tracheophyta</taxon>
        <taxon>Spermatophyta</taxon>
        <taxon>Magnoliopsida</taxon>
        <taxon>Liliopsida</taxon>
        <taxon>Zosteraceae</taxon>
        <taxon>Zostera</taxon>
    </lineage>
</organism>
<dbReference type="InterPro" id="IPR027417">
    <property type="entry name" value="P-loop_NTPase"/>
</dbReference>
<evidence type="ECO:0000256" key="6">
    <source>
        <dbReference type="PROSITE-ProRule" id="PRU00552"/>
    </source>
</evidence>
<dbReference type="PROSITE" id="PS51195">
    <property type="entry name" value="Q_MOTIF"/>
    <property type="match status" value="1"/>
</dbReference>
<dbReference type="GO" id="GO:0005634">
    <property type="term" value="C:nucleus"/>
    <property type="evidence" value="ECO:0000318"/>
    <property type="project" value="GO_Central"/>
</dbReference>
<dbReference type="InterPro" id="IPR001650">
    <property type="entry name" value="Helicase_C-like"/>
</dbReference>
<reference evidence="13" key="1">
    <citation type="journal article" date="2016" name="Nature">
        <title>The genome of the seagrass Zostera marina reveals angiosperm adaptation to the sea.</title>
        <authorList>
            <person name="Olsen J.L."/>
            <person name="Rouze P."/>
            <person name="Verhelst B."/>
            <person name="Lin Y.-C."/>
            <person name="Bayer T."/>
            <person name="Collen J."/>
            <person name="Dattolo E."/>
            <person name="De Paoli E."/>
            <person name="Dittami S."/>
            <person name="Maumus F."/>
            <person name="Michel G."/>
            <person name="Kersting A."/>
            <person name="Lauritano C."/>
            <person name="Lohaus R."/>
            <person name="Toepel M."/>
            <person name="Tonon T."/>
            <person name="Vanneste K."/>
            <person name="Amirebrahimi M."/>
            <person name="Brakel J."/>
            <person name="Bostroem C."/>
            <person name="Chovatia M."/>
            <person name="Grimwood J."/>
            <person name="Jenkins J.W."/>
            <person name="Jueterbock A."/>
            <person name="Mraz A."/>
            <person name="Stam W.T."/>
            <person name="Tice H."/>
            <person name="Bornberg-Bauer E."/>
            <person name="Green P.J."/>
            <person name="Pearson G.A."/>
            <person name="Procaccini G."/>
            <person name="Duarte C.M."/>
            <person name="Schmutz J."/>
            <person name="Reusch T.B.H."/>
            <person name="Van de Peer Y."/>
        </authorList>
    </citation>
    <scope>NUCLEOTIDE SEQUENCE [LARGE SCALE GENOMIC DNA]</scope>
    <source>
        <strain evidence="13">cv. Finnish</strain>
    </source>
</reference>
<keyword evidence="5 7" id="KW-0694">RNA-binding</keyword>
<accession>A0A0K9P7W9</accession>
<evidence type="ECO:0000256" key="7">
    <source>
        <dbReference type="RuleBase" id="RU365068"/>
    </source>
</evidence>
<gene>
    <name evidence="12" type="ORF">ZOSMA_374G00110</name>
</gene>
<evidence type="ECO:0000313" key="13">
    <source>
        <dbReference type="Proteomes" id="UP000036987"/>
    </source>
</evidence>
<dbReference type="OMA" id="AVHIKAD"/>
<dbReference type="InterPro" id="IPR025313">
    <property type="entry name" value="SPB4-like_CTE"/>
</dbReference>
<dbReference type="PROSITE" id="PS51194">
    <property type="entry name" value="HELICASE_CTER"/>
    <property type="match status" value="1"/>
</dbReference>
<evidence type="ECO:0000256" key="4">
    <source>
        <dbReference type="ARBA" id="ARBA00022840"/>
    </source>
</evidence>
<keyword evidence="2 7" id="KW-0378">Hydrolase</keyword>
<dbReference type="InterPro" id="IPR014001">
    <property type="entry name" value="Helicase_ATP-bd"/>
</dbReference>
<comment type="domain">
    <text evidence="7">The Q motif is unique to and characteristic of the DEAD box family of RNA helicases and controls ATP binding and hydrolysis.</text>
</comment>
<dbReference type="CDD" id="cd18787">
    <property type="entry name" value="SF2_C_DEAD"/>
    <property type="match status" value="1"/>
</dbReference>
<evidence type="ECO:0000256" key="5">
    <source>
        <dbReference type="ARBA" id="ARBA00022884"/>
    </source>
</evidence>
<comment type="caution">
    <text evidence="12">The sequence shown here is derived from an EMBL/GenBank/DDBJ whole genome shotgun (WGS) entry which is preliminary data.</text>
</comment>
<keyword evidence="4 7" id="KW-0067">ATP-binding</keyword>
<keyword evidence="3 7" id="KW-0347">Helicase</keyword>
<proteinExistence type="inferred from homology"/>
<comment type="catalytic activity">
    <reaction evidence="7">
        <text>ATP + H2O = ADP + phosphate + H(+)</text>
        <dbReference type="Rhea" id="RHEA:13065"/>
        <dbReference type="ChEBI" id="CHEBI:15377"/>
        <dbReference type="ChEBI" id="CHEBI:15378"/>
        <dbReference type="ChEBI" id="CHEBI:30616"/>
        <dbReference type="ChEBI" id="CHEBI:43474"/>
        <dbReference type="ChEBI" id="CHEBI:456216"/>
        <dbReference type="EC" id="3.6.4.13"/>
    </reaction>
</comment>
<evidence type="ECO:0000259" key="10">
    <source>
        <dbReference type="PROSITE" id="PS51194"/>
    </source>
</evidence>
<feature type="compositionally biased region" description="Basic residues" evidence="8">
    <location>
        <begin position="590"/>
        <end position="603"/>
    </location>
</feature>
<dbReference type="GO" id="GO:0042254">
    <property type="term" value="P:ribosome biogenesis"/>
    <property type="evidence" value="ECO:0000318"/>
    <property type="project" value="GO_Central"/>
</dbReference>
<evidence type="ECO:0000256" key="8">
    <source>
        <dbReference type="SAM" id="MobiDB-lite"/>
    </source>
</evidence>
<dbReference type="CDD" id="cd17949">
    <property type="entry name" value="DEADc_DDX31"/>
    <property type="match status" value="1"/>
</dbReference>
<dbReference type="InterPro" id="IPR014014">
    <property type="entry name" value="RNA_helicase_DEAD_Q_motif"/>
</dbReference>
<dbReference type="SUPFAM" id="SSF52540">
    <property type="entry name" value="P-loop containing nucleoside triphosphate hydrolases"/>
    <property type="match status" value="2"/>
</dbReference>
<dbReference type="EC" id="3.6.4.13" evidence="7"/>
<dbReference type="GO" id="GO:0005524">
    <property type="term" value="F:ATP binding"/>
    <property type="evidence" value="ECO:0007669"/>
    <property type="project" value="UniProtKB-UniRule"/>
</dbReference>